<keyword evidence="9" id="KW-1185">Reference proteome</keyword>
<dbReference type="EnsemblMetazoa" id="PPAI004760-RA">
    <property type="protein sequence ID" value="PPAI004760-PA"/>
    <property type="gene ID" value="PPAI004760"/>
</dbReference>
<evidence type="ECO:0000256" key="7">
    <source>
        <dbReference type="ARBA" id="ARBA00023224"/>
    </source>
</evidence>
<evidence type="ECO:0000256" key="1">
    <source>
        <dbReference type="ARBA" id="ARBA00004141"/>
    </source>
</evidence>
<dbReference type="GO" id="GO:0043410">
    <property type="term" value="P:positive regulation of MAPK cascade"/>
    <property type="evidence" value="ECO:0007669"/>
    <property type="project" value="TreeGrafter"/>
</dbReference>
<dbReference type="VEuPathDB" id="VectorBase:PPAI004760"/>
<protein>
    <submittedName>
        <fullName evidence="8">Uncharacterized protein</fullName>
    </submittedName>
</protein>
<dbReference type="VEuPathDB" id="VectorBase:PPAPM1_008831"/>
<dbReference type="AlphaFoldDB" id="A0A1B0DAQ5"/>
<proteinExistence type="predicted"/>
<evidence type="ECO:0000256" key="4">
    <source>
        <dbReference type="ARBA" id="ARBA00023040"/>
    </source>
</evidence>
<evidence type="ECO:0000313" key="9">
    <source>
        <dbReference type="Proteomes" id="UP000092462"/>
    </source>
</evidence>
<dbReference type="GO" id="GO:0004989">
    <property type="term" value="F:octopamine receptor activity"/>
    <property type="evidence" value="ECO:0007669"/>
    <property type="project" value="TreeGrafter"/>
</dbReference>
<dbReference type="Proteomes" id="UP000092462">
    <property type="component" value="Unassembled WGS sequence"/>
</dbReference>
<dbReference type="GO" id="GO:0071880">
    <property type="term" value="P:adenylate cyclase-activating adrenergic receptor signaling pathway"/>
    <property type="evidence" value="ECO:0007669"/>
    <property type="project" value="TreeGrafter"/>
</dbReference>
<dbReference type="GO" id="GO:0005886">
    <property type="term" value="C:plasma membrane"/>
    <property type="evidence" value="ECO:0007669"/>
    <property type="project" value="TreeGrafter"/>
</dbReference>
<keyword evidence="5" id="KW-0472">Membrane</keyword>
<dbReference type="Pfam" id="PF00001">
    <property type="entry name" value="7tm_1"/>
    <property type="match status" value="1"/>
</dbReference>
<dbReference type="PANTHER" id="PTHR24248">
    <property type="entry name" value="ADRENERGIC RECEPTOR-RELATED G-PROTEIN COUPLED RECEPTOR"/>
    <property type="match status" value="1"/>
</dbReference>
<sequence length="335" mass="36878">MAIDFFIGALLLLSASVNVLALGAFWVTPSLRTTANRFVINLLIVNLACCIILGPSLLLNSSALRPPSDDVDAFETTSTRTNCHFNRTTPGCSTNIIFQETAVSENRNTIVIAEIDEEVEEFRHEDNRKLSGIRLWTLDVAAALGALSVLLVVGDTWCAVTDPLRYHSRVSGPRAWALIGTTWCLGIVFGVASAFRGRDAHLYQPNGIYSAVFSFAYFLVIILLPFGLVCAMYWRIFREARSNGLRMRQNGSSPLLQSALNLTSSNTQQTPQNLGERHSSVPPGGLLMKLDKEYDAKDSSTKPLLFNKHLEIPKSMDRNQNSILLSLSLAESGEK</sequence>
<comment type="subcellular location">
    <subcellularLocation>
        <location evidence="1">Membrane</location>
        <topology evidence="1">Multi-pass membrane protein</topology>
    </subcellularLocation>
</comment>
<evidence type="ECO:0000256" key="2">
    <source>
        <dbReference type="ARBA" id="ARBA00022692"/>
    </source>
</evidence>
<keyword evidence="3" id="KW-1133">Transmembrane helix</keyword>
<dbReference type="PANTHER" id="PTHR24248:SF190">
    <property type="entry name" value="GH12381P"/>
    <property type="match status" value="1"/>
</dbReference>
<reference evidence="8" key="1">
    <citation type="submission" date="2022-08" db="UniProtKB">
        <authorList>
            <consortium name="EnsemblMetazoa"/>
        </authorList>
    </citation>
    <scope>IDENTIFICATION</scope>
    <source>
        <strain evidence="8">Israel</strain>
    </source>
</reference>
<dbReference type="InterPro" id="IPR000276">
    <property type="entry name" value="GPCR_Rhodpsn"/>
</dbReference>
<evidence type="ECO:0000256" key="3">
    <source>
        <dbReference type="ARBA" id="ARBA00022989"/>
    </source>
</evidence>
<evidence type="ECO:0000256" key="5">
    <source>
        <dbReference type="ARBA" id="ARBA00023136"/>
    </source>
</evidence>
<dbReference type="EMBL" id="AJVK01029222">
    <property type="status" value="NOT_ANNOTATED_CDS"/>
    <property type="molecule type" value="Genomic_DNA"/>
</dbReference>
<dbReference type="Gene3D" id="1.20.1070.10">
    <property type="entry name" value="Rhodopsin 7-helix transmembrane proteins"/>
    <property type="match status" value="2"/>
</dbReference>
<organism evidence="8 9">
    <name type="scientific">Phlebotomus papatasi</name>
    <name type="common">Sandfly</name>
    <dbReference type="NCBI Taxonomy" id="29031"/>
    <lineage>
        <taxon>Eukaryota</taxon>
        <taxon>Metazoa</taxon>
        <taxon>Ecdysozoa</taxon>
        <taxon>Arthropoda</taxon>
        <taxon>Hexapoda</taxon>
        <taxon>Insecta</taxon>
        <taxon>Pterygota</taxon>
        <taxon>Neoptera</taxon>
        <taxon>Endopterygota</taxon>
        <taxon>Diptera</taxon>
        <taxon>Nematocera</taxon>
        <taxon>Psychodoidea</taxon>
        <taxon>Psychodidae</taxon>
        <taxon>Phlebotomus</taxon>
        <taxon>Phlebotomus</taxon>
    </lineage>
</organism>
<name>A0A1B0DAQ5_PHLPP</name>
<keyword evidence="2" id="KW-0812">Transmembrane</keyword>
<keyword evidence="4" id="KW-0297">G-protein coupled receptor</keyword>
<dbReference type="SUPFAM" id="SSF81321">
    <property type="entry name" value="Family A G protein-coupled receptor-like"/>
    <property type="match status" value="2"/>
</dbReference>
<accession>A0A1B0DAQ5</accession>
<evidence type="ECO:0000313" key="8">
    <source>
        <dbReference type="EnsemblMetazoa" id="PPAI004760-PA"/>
    </source>
</evidence>
<evidence type="ECO:0000256" key="6">
    <source>
        <dbReference type="ARBA" id="ARBA00023170"/>
    </source>
</evidence>
<keyword evidence="7" id="KW-0807">Transducer</keyword>
<keyword evidence="6" id="KW-0675">Receptor</keyword>
<dbReference type="CDD" id="cd00637">
    <property type="entry name" value="7tm_classA_rhodopsin-like"/>
    <property type="match status" value="1"/>
</dbReference>